<dbReference type="Proteomes" id="UP000199656">
    <property type="component" value="Unassembled WGS sequence"/>
</dbReference>
<evidence type="ECO:0000256" key="1">
    <source>
        <dbReference type="ARBA" id="ARBA00023002"/>
    </source>
</evidence>
<keyword evidence="1" id="KW-0560">Oxidoreductase</keyword>
<dbReference type="PIRSF" id="PIRSF016578">
    <property type="entry name" value="HsaA"/>
    <property type="match status" value="1"/>
</dbReference>
<keyword evidence="4" id="KW-1185">Reference proteome</keyword>
<dbReference type="EMBL" id="FNRL01000027">
    <property type="protein sequence ID" value="SEA99077.1"/>
    <property type="molecule type" value="Genomic_DNA"/>
</dbReference>
<dbReference type="GO" id="GO:0050660">
    <property type="term" value="F:flavin adenine dinucleotide binding"/>
    <property type="evidence" value="ECO:0007669"/>
    <property type="project" value="InterPro"/>
</dbReference>
<dbReference type="Gene3D" id="1.20.140.10">
    <property type="entry name" value="Butyryl-CoA Dehydrogenase, subunit A, domain 3"/>
    <property type="match status" value="1"/>
</dbReference>
<reference evidence="4" key="1">
    <citation type="submission" date="2016-10" db="EMBL/GenBank/DDBJ databases">
        <authorList>
            <person name="Varghese N."/>
            <person name="Submissions S."/>
        </authorList>
    </citation>
    <scope>NUCLEOTIDE SEQUENCE [LARGE SCALE GENOMIC DNA]</scope>
    <source>
        <strain evidence="4">DSM 23920</strain>
    </source>
</reference>
<dbReference type="InterPro" id="IPR037069">
    <property type="entry name" value="AcylCoA_DH/ox_N_sf"/>
</dbReference>
<proteinExistence type="predicted"/>
<dbReference type="InterPro" id="IPR046373">
    <property type="entry name" value="Acyl-CoA_Oxase/DH_mid-dom_sf"/>
</dbReference>
<dbReference type="AlphaFoldDB" id="A0A1H4FPR6"/>
<dbReference type="InterPro" id="IPR013107">
    <property type="entry name" value="Acyl-CoA_DH_C"/>
</dbReference>
<dbReference type="Pfam" id="PF08028">
    <property type="entry name" value="Acyl-CoA_dh_2"/>
    <property type="match status" value="1"/>
</dbReference>
<feature type="domain" description="Acyl-CoA dehydrogenase C-terminal" evidence="2">
    <location>
        <begin position="244"/>
        <end position="358"/>
    </location>
</feature>
<name>A0A1H4FPR6_9BACT</name>
<dbReference type="STRING" id="408074.SAMN05660909_04569"/>
<dbReference type="GO" id="GO:0016627">
    <property type="term" value="F:oxidoreductase activity, acting on the CH-CH group of donors"/>
    <property type="evidence" value="ECO:0007669"/>
    <property type="project" value="InterPro"/>
</dbReference>
<dbReference type="InterPro" id="IPR009100">
    <property type="entry name" value="AcylCoA_DH/oxidase_NM_dom_sf"/>
</dbReference>
<accession>A0A1H4FPR6</accession>
<dbReference type="Gene3D" id="2.40.110.10">
    <property type="entry name" value="Butyryl-CoA Dehydrogenase, subunit A, domain 2"/>
    <property type="match status" value="1"/>
</dbReference>
<dbReference type="OrthoDB" id="1170793at2"/>
<dbReference type="SUPFAM" id="SSF56645">
    <property type="entry name" value="Acyl-CoA dehydrogenase NM domain-like"/>
    <property type="match status" value="1"/>
</dbReference>
<gene>
    <name evidence="3" type="ORF">SAMN05660909_04569</name>
</gene>
<dbReference type="RefSeq" id="WP_089764529.1">
    <property type="nucleotide sequence ID" value="NZ_BKAT01000047.1"/>
</dbReference>
<evidence type="ECO:0000259" key="2">
    <source>
        <dbReference type="Pfam" id="PF08028"/>
    </source>
</evidence>
<organism evidence="3 4">
    <name type="scientific">Chitinophaga terrae</name>
    <name type="common">ex Kim and Jung 2007</name>
    <dbReference type="NCBI Taxonomy" id="408074"/>
    <lineage>
        <taxon>Bacteria</taxon>
        <taxon>Pseudomonadati</taxon>
        <taxon>Bacteroidota</taxon>
        <taxon>Chitinophagia</taxon>
        <taxon>Chitinophagales</taxon>
        <taxon>Chitinophagaceae</taxon>
        <taxon>Chitinophaga</taxon>
    </lineage>
</organism>
<dbReference type="Gene3D" id="1.10.540.10">
    <property type="entry name" value="Acyl-CoA dehydrogenase/oxidase, N-terminal domain"/>
    <property type="match status" value="1"/>
</dbReference>
<sequence length="362" mass="39981">MKAILDNNVTETIYRYAALSETEQMLHPALLELAYQQRWFKLFVPPVYGGPGKTLPEILRLEEAIAAADGSLGWTVTLCSGAGWFAGFLDPELAHELFADPKVCFAGSGEVGGTATEKDGKYIVNGTWRYASGAMHATVFTANCILQDEAGEQLQDESGAPTIVSFVLKREEVNIIPGWSYFGLVATGSHAFEAVNISVPGNRAFRINENIQAPGLGFDYPFLQMAETTLAVNIAGMGQHFISLAAAAFEQRSGLKRYTPDQIQYFYNTLESVKAQMKRTRTEFYEAFDNSWLALLNTSTIPTSILEAVSQRSRALAHYAREACDTLYPYCGLDAARKETTINRVWRDIHTASQHSLLTFSL</sequence>
<evidence type="ECO:0000313" key="4">
    <source>
        <dbReference type="Proteomes" id="UP000199656"/>
    </source>
</evidence>
<protein>
    <submittedName>
        <fullName evidence="3">Acyl-CoA dehydrogenase</fullName>
    </submittedName>
</protein>
<evidence type="ECO:0000313" key="3">
    <source>
        <dbReference type="EMBL" id="SEA99077.1"/>
    </source>
</evidence>